<accession>A0A3N1Y6M9</accession>
<dbReference type="RefSeq" id="WP_123399552.1">
    <property type="nucleotide sequence ID" value="NZ_RJVI01000001.1"/>
</dbReference>
<feature type="transmembrane region" description="Helical" evidence="6">
    <location>
        <begin position="128"/>
        <end position="146"/>
    </location>
</feature>
<name>A0A3N1Y6M9_9GAMM</name>
<comment type="subcellular location">
    <subcellularLocation>
        <location evidence="1">Membrane</location>
        <topology evidence="1">Multi-pass membrane protein</topology>
    </subcellularLocation>
</comment>
<dbReference type="PANTHER" id="PTHR30028:SF0">
    <property type="entry name" value="PROTEIN ALUMINUM SENSITIVE 3"/>
    <property type="match status" value="1"/>
</dbReference>
<comment type="similarity">
    <text evidence="2">Belongs to the UPF0014 family.</text>
</comment>
<dbReference type="EMBL" id="RJVI01000001">
    <property type="protein sequence ID" value="ROR34410.1"/>
    <property type="molecule type" value="Genomic_DNA"/>
</dbReference>
<protein>
    <submittedName>
        <fullName evidence="7">Putative ABC transport system permease protein</fullName>
    </submittedName>
</protein>
<evidence type="ECO:0000256" key="4">
    <source>
        <dbReference type="ARBA" id="ARBA00022989"/>
    </source>
</evidence>
<feature type="transmembrane region" description="Helical" evidence="6">
    <location>
        <begin position="62"/>
        <end position="80"/>
    </location>
</feature>
<dbReference type="InterPro" id="IPR005226">
    <property type="entry name" value="UPF0014_fam"/>
</dbReference>
<feature type="transmembrane region" description="Helical" evidence="6">
    <location>
        <begin position="223"/>
        <end position="244"/>
    </location>
</feature>
<evidence type="ECO:0000313" key="7">
    <source>
        <dbReference type="EMBL" id="ROR34410.1"/>
    </source>
</evidence>
<keyword evidence="3 6" id="KW-0812">Transmembrane</keyword>
<keyword evidence="8" id="KW-1185">Reference proteome</keyword>
<evidence type="ECO:0000256" key="5">
    <source>
        <dbReference type="ARBA" id="ARBA00023136"/>
    </source>
</evidence>
<keyword evidence="5 6" id="KW-0472">Membrane</keyword>
<sequence length="265" mass="27265">MIPLSPLDLALAAALVLALAGLSAALGLGIGRGLLTAAARAALQLALVGLVLKALFAARHPALVAAVAAFMLAVAGREVLARQQVRLRGGWGLAASTLPIALSTFAVTVLALAVIIAPEPWYAPRYAVPLLGMLLGNAMNGVAIGLDRLHQGIRREAAVIEQRLALGEPWAEAVGGLRRESVRAGMIPIINAMAAAGVVSLPGMMTGQILAGAPPLEAVRYQLLILLLIAAASGLGTLGAVWIATRRLTDGRERLRLDRLTGPAP</sequence>
<evidence type="ECO:0000256" key="3">
    <source>
        <dbReference type="ARBA" id="ARBA00022692"/>
    </source>
</evidence>
<dbReference type="PANTHER" id="PTHR30028">
    <property type="entry name" value="UPF0014 INNER MEMBRANE PROTEIN YBBM-RELATED"/>
    <property type="match status" value="1"/>
</dbReference>
<gene>
    <name evidence="7" type="ORF">EDC57_0306</name>
</gene>
<evidence type="ECO:0000313" key="8">
    <source>
        <dbReference type="Proteomes" id="UP000276634"/>
    </source>
</evidence>
<proteinExistence type="inferred from homology"/>
<evidence type="ECO:0000256" key="1">
    <source>
        <dbReference type="ARBA" id="ARBA00004141"/>
    </source>
</evidence>
<evidence type="ECO:0000256" key="2">
    <source>
        <dbReference type="ARBA" id="ARBA00005268"/>
    </source>
</evidence>
<keyword evidence="4 6" id="KW-1133">Transmembrane helix</keyword>
<feature type="transmembrane region" description="Helical" evidence="6">
    <location>
        <begin position="92"/>
        <end position="116"/>
    </location>
</feature>
<dbReference type="GO" id="GO:0005886">
    <property type="term" value="C:plasma membrane"/>
    <property type="evidence" value="ECO:0007669"/>
    <property type="project" value="TreeGrafter"/>
</dbReference>
<feature type="transmembrane region" description="Helical" evidence="6">
    <location>
        <begin position="189"/>
        <end position="211"/>
    </location>
</feature>
<reference evidence="7 8" key="1">
    <citation type="submission" date="2018-11" db="EMBL/GenBank/DDBJ databases">
        <title>Genomic Encyclopedia of Type Strains, Phase IV (KMG-IV): sequencing the most valuable type-strain genomes for metagenomic binning, comparative biology and taxonomic classification.</title>
        <authorList>
            <person name="Goeker M."/>
        </authorList>
    </citation>
    <scope>NUCLEOTIDE SEQUENCE [LARGE SCALE GENOMIC DNA]</scope>
    <source>
        <strain evidence="7 8">DSM 100275</strain>
    </source>
</reference>
<comment type="caution">
    <text evidence="7">The sequence shown here is derived from an EMBL/GenBank/DDBJ whole genome shotgun (WGS) entry which is preliminary data.</text>
</comment>
<dbReference type="AlphaFoldDB" id="A0A3N1Y6M9"/>
<organism evidence="7 8">
    <name type="scientific">Inmirania thermothiophila</name>
    <dbReference type="NCBI Taxonomy" id="1750597"/>
    <lineage>
        <taxon>Bacteria</taxon>
        <taxon>Pseudomonadati</taxon>
        <taxon>Pseudomonadota</taxon>
        <taxon>Gammaproteobacteria</taxon>
        <taxon>Chromatiales</taxon>
        <taxon>Ectothiorhodospiraceae</taxon>
        <taxon>Inmirania</taxon>
    </lineage>
</organism>
<dbReference type="Pfam" id="PF03649">
    <property type="entry name" value="UPF0014"/>
    <property type="match status" value="1"/>
</dbReference>
<dbReference type="Proteomes" id="UP000276634">
    <property type="component" value="Unassembled WGS sequence"/>
</dbReference>
<evidence type="ECO:0000256" key="6">
    <source>
        <dbReference type="SAM" id="Phobius"/>
    </source>
</evidence>
<dbReference type="OrthoDB" id="9791807at2"/>